<evidence type="ECO:0000256" key="2">
    <source>
        <dbReference type="ARBA" id="ARBA00006275"/>
    </source>
</evidence>
<gene>
    <name evidence="8" type="ORF">AAG747_16235</name>
</gene>
<dbReference type="AlphaFoldDB" id="A0AAW9S6H8"/>
<dbReference type="Pfam" id="PF14322">
    <property type="entry name" value="SusD-like_3"/>
    <property type="match status" value="1"/>
</dbReference>
<protein>
    <submittedName>
        <fullName evidence="8">RagB/SusD family nutrient uptake outer membrane protein</fullName>
    </submittedName>
</protein>
<dbReference type="Gene3D" id="1.25.40.390">
    <property type="match status" value="1"/>
</dbReference>
<dbReference type="PROSITE" id="PS51257">
    <property type="entry name" value="PROKAR_LIPOPROTEIN"/>
    <property type="match status" value="1"/>
</dbReference>
<feature type="domain" description="RagB/SusD" evidence="6">
    <location>
        <begin position="257"/>
        <end position="472"/>
    </location>
</feature>
<evidence type="ECO:0000256" key="5">
    <source>
        <dbReference type="ARBA" id="ARBA00023237"/>
    </source>
</evidence>
<comment type="similarity">
    <text evidence="2">Belongs to the SusD family.</text>
</comment>
<evidence type="ECO:0000313" key="9">
    <source>
        <dbReference type="Proteomes" id="UP001403385"/>
    </source>
</evidence>
<evidence type="ECO:0000259" key="6">
    <source>
        <dbReference type="Pfam" id="PF07980"/>
    </source>
</evidence>
<organism evidence="8 9">
    <name type="scientific">Rapidithrix thailandica</name>
    <dbReference type="NCBI Taxonomy" id="413964"/>
    <lineage>
        <taxon>Bacteria</taxon>
        <taxon>Pseudomonadati</taxon>
        <taxon>Bacteroidota</taxon>
        <taxon>Cytophagia</taxon>
        <taxon>Cytophagales</taxon>
        <taxon>Flammeovirgaceae</taxon>
        <taxon>Rapidithrix</taxon>
    </lineage>
</organism>
<dbReference type="InterPro" id="IPR011990">
    <property type="entry name" value="TPR-like_helical_dom_sf"/>
</dbReference>
<evidence type="ECO:0000313" key="8">
    <source>
        <dbReference type="EMBL" id="MEN7549473.1"/>
    </source>
</evidence>
<dbReference type="EMBL" id="JBDKWZ010000009">
    <property type="protein sequence ID" value="MEN7549473.1"/>
    <property type="molecule type" value="Genomic_DNA"/>
</dbReference>
<dbReference type="Gene3D" id="2.20.20.130">
    <property type="match status" value="1"/>
</dbReference>
<name>A0AAW9S6H8_9BACT</name>
<keyword evidence="4" id="KW-0472">Membrane</keyword>
<dbReference type="InterPro" id="IPR012944">
    <property type="entry name" value="SusD_RagB_dom"/>
</dbReference>
<keyword evidence="5" id="KW-0998">Cell outer membrane</keyword>
<dbReference type="Pfam" id="PF07980">
    <property type="entry name" value="SusD_RagB"/>
    <property type="match status" value="1"/>
</dbReference>
<comment type="subcellular location">
    <subcellularLocation>
        <location evidence="1">Cell outer membrane</location>
    </subcellularLocation>
</comment>
<dbReference type="GO" id="GO:0009279">
    <property type="term" value="C:cell outer membrane"/>
    <property type="evidence" value="ECO:0007669"/>
    <property type="project" value="UniProtKB-SubCell"/>
</dbReference>
<dbReference type="RefSeq" id="WP_346822252.1">
    <property type="nucleotide sequence ID" value="NZ_JBDKWZ010000009.1"/>
</dbReference>
<accession>A0AAW9S6H8</accession>
<evidence type="ECO:0000256" key="3">
    <source>
        <dbReference type="ARBA" id="ARBA00022729"/>
    </source>
</evidence>
<dbReference type="Proteomes" id="UP001403385">
    <property type="component" value="Unassembled WGS sequence"/>
</dbReference>
<sequence length="475" mass="54255">MTFKPHIKTCLIIAGWMFLMGCSEFLEKEPIGKVSKNLLFVDMDGARAAMAGAYNRMAYYYGREFSLYGDIAGDDVDLSQSVENANLQNIHNFQSDAENDLGTAGYVWRNIFEALTNVNNILEAIPDLTEKAPNHQEEIKFIQGQTLFLRALCHLDLSKAYAQHYTFTPDASHLGVPVLLKTPGAEDNVARQTMQKTYEQIINDLKQSAELLENFEAEDAFTVSQEAAWALLSRVYLYQEEWQLAVDYADKVIQSGRFSLTEAEEYKDMYQTSEAGDEAILRFYLREKDSRTLAAMYSSVSSTVYCSQQLYDQFAEKDVRKTMFEEPLSGKLISVKYAVKNNETNYVPIDPFVVRLSEIYLNRAEAFWQLNQPGKAAMDVKKLLEQRVPEVDHEAVLHLDKEPLYSLICMERRKELCFEGHRLYDISRRKENLERGAGCASSVCQLSYPNPRFILPIPRTELDANGNMQPNPEIN</sequence>
<keyword evidence="9" id="KW-1185">Reference proteome</keyword>
<dbReference type="InterPro" id="IPR033985">
    <property type="entry name" value="SusD-like_N"/>
</dbReference>
<evidence type="ECO:0000256" key="1">
    <source>
        <dbReference type="ARBA" id="ARBA00004442"/>
    </source>
</evidence>
<evidence type="ECO:0000259" key="7">
    <source>
        <dbReference type="Pfam" id="PF14322"/>
    </source>
</evidence>
<comment type="caution">
    <text evidence="8">The sequence shown here is derived from an EMBL/GenBank/DDBJ whole genome shotgun (WGS) entry which is preliminary data.</text>
</comment>
<dbReference type="Gene3D" id="1.25.40.900">
    <property type="match status" value="1"/>
</dbReference>
<proteinExistence type="inferred from homology"/>
<feature type="domain" description="SusD-like N-terminal" evidence="7">
    <location>
        <begin position="49"/>
        <end position="237"/>
    </location>
</feature>
<keyword evidence="3" id="KW-0732">Signal</keyword>
<dbReference type="SUPFAM" id="SSF48452">
    <property type="entry name" value="TPR-like"/>
    <property type="match status" value="1"/>
</dbReference>
<evidence type="ECO:0000256" key="4">
    <source>
        <dbReference type="ARBA" id="ARBA00023136"/>
    </source>
</evidence>
<reference evidence="8 9" key="1">
    <citation type="submission" date="2024-04" db="EMBL/GenBank/DDBJ databases">
        <title>Novel genus in family Flammeovirgaceae.</title>
        <authorList>
            <person name="Nguyen T.H."/>
            <person name="Vuong T.Q."/>
            <person name="Le H."/>
            <person name="Kim S.-G."/>
        </authorList>
    </citation>
    <scope>NUCLEOTIDE SEQUENCE [LARGE SCALE GENOMIC DNA]</scope>
    <source>
        <strain evidence="8 9">JCM 23209</strain>
    </source>
</reference>